<keyword evidence="3 8" id="KW-0813">Transport</keyword>
<dbReference type="PANTHER" id="PTHR43337:SF1">
    <property type="entry name" value="XANTHINE_URACIL PERMEASE C887.17-RELATED"/>
    <property type="match status" value="1"/>
</dbReference>
<keyword evidence="7 8" id="KW-0472">Membrane</keyword>
<evidence type="ECO:0000256" key="1">
    <source>
        <dbReference type="ARBA" id="ARBA00004651"/>
    </source>
</evidence>
<evidence type="ECO:0000256" key="9">
    <source>
        <dbReference type="SAM" id="Phobius"/>
    </source>
</evidence>
<feature type="transmembrane region" description="Helical" evidence="9">
    <location>
        <begin position="138"/>
        <end position="158"/>
    </location>
</feature>
<accession>A0A0X3APZ5</accession>
<name>A0A0X3APZ5_9FLAO</name>
<evidence type="ECO:0000256" key="4">
    <source>
        <dbReference type="ARBA" id="ARBA00022475"/>
    </source>
</evidence>
<keyword evidence="4 8" id="KW-1003">Cell membrane</keyword>
<feature type="transmembrane region" description="Helical" evidence="9">
    <location>
        <begin position="336"/>
        <end position="369"/>
    </location>
</feature>
<feature type="transmembrane region" description="Helical" evidence="9">
    <location>
        <begin position="425"/>
        <end position="446"/>
    </location>
</feature>
<dbReference type="OrthoDB" id="9808458at2"/>
<feature type="transmembrane region" description="Helical" evidence="9">
    <location>
        <begin position="252"/>
        <end position="274"/>
    </location>
</feature>
<comment type="similarity">
    <text evidence="2 8">Belongs to the nucleobase:cation symporter-2 (NCS2) (TC 2.A.40) family. Azg-like subfamily.</text>
</comment>
<keyword evidence="6 8" id="KW-1133">Transmembrane helix</keyword>
<organism evidence="10 11">
    <name type="scientific">Apibacter mensalis</name>
    <dbReference type="NCBI Taxonomy" id="1586267"/>
    <lineage>
        <taxon>Bacteria</taxon>
        <taxon>Pseudomonadati</taxon>
        <taxon>Bacteroidota</taxon>
        <taxon>Flavobacteriia</taxon>
        <taxon>Flavobacteriales</taxon>
        <taxon>Weeksellaceae</taxon>
        <taxon>Apibacter</taxon>
    </lineage>
</organism>
<dbReference type="InterPro" id="IPR026033">
    <property type="entry name" value="Azg-like_bact_archaea"/>
</dbReference>
<feature type="transmembrane region" description="Helical" evidence="9">
    <location>
        <begin position="195"/>
        <end position="212"/>
    </location>
</feature>
<feature type="transmembrane region" description="Helical" evidence="9">
    <location>
        <begin position="170"/>
        <end position="188"/>
    </location>
</feature>
<keyword evidence="5 8" id="KW-0812">Transmembrane</keyword>
<evidence type="ECO:0000313" key="10">
    <source>
        <dbReference type="EMBL" id="CVK16436.1"/>
    </source>
</evidence>
<dbReference type="STRING" id="1586267.GCA_001418685_01289"/>
<sequence>MKTFLEGYFKLSENGTTVKKELVAGIITFLTMSYALIVNPSILSETGMDREALFTGTTLAIIFATLLMGLITKLPIAQGPGMGLNSFFAFSVVLGLGYSWQFALTAVFIEGLIFILLTFLNVREMIVKSIPKVLKEAIPVGIGLFITLIGLKGANIIISDPNTFLSLGDFKMHSVWIAFAGLLVTAVLHSRNINGSILAGIVVSTLFSFLLGDVKLPNSLVSMPPSIKPIFGKAIEPMFTSEGWDKIFSVDMLVVVFTFLFVNMFDTIGTLIGVVSKLGLTDEEGNFPQMKKALISDSLGTTVGAILGTSPITSYVESASGVASGGRTGLTSVSTALMFFLSLFLAPIFLLVPAAATAPALIIVGLFMISSVVKINFNDITEGLPAFLTIIFMPFTFSIAEGIVFGMLSFAFLKVLGGRSKEVTPTVYIVSLMFIVKIVLDAAKLLG</sequence>
<proteinExistence type="inferred from homology"/>
<evidence type="ECO:0000256" key="7">
    <source>
        <dbReference type="ARBA" id="ARBA00023136"/>
    </source>
</evidence>
<evidence type="ECO:0000256" key="6">
    <source>
        <dbReference type="ARBA" id="ARBA00022989"/>
    </source>
</evidence>
<dbReference type="EMBL" id="FCOR01000007">
    <property type="protein sequence ID" value="CVK16436.1"/>
    <property type="molecule type" value="Genomic_DNA"/>
</dbReference>
<reference evidence="10 11" key="1">
    <citation type="submission" date="2016-01" db="EMBL/GenBank/DDBJ databases">
        <authorList>
            <person name="McClelland M."/>
            <person name="Jain A."/>
            <person name="Saraogi P."/>
            <person name="Mendelson R."/>
            <person name="Westerman R."/>
            <person name="SanMiguel P."/>
            <person name="Csonka L."/>
        </authorList>
    </citation>
    <scope>NUCLEOTIDE SEQUENCE [LARGE SCALE GENOMIC DNA]</scope>
    <source>
        <strain evidence="10 11">R-53146</strain>
    </source>
</reference>
<keyword evidence="11" id="KW-1185">Reference proteome</keyword>
<dbReference type="InterPro" id="IPR006043">
    <property type="entry name" value="NCS2"/>
</dbReference>
<comment type="subcellular location">
    <subcellularLocation>
        <location evidence="1 8">Cell membrane</location>
        <topology evidence="1 8">Multi-pass membrane protein</topology>
    </subcellularLocation>
</comment>
<dbReference type="GO" id="GO:0005886">
    <property type="term" value="C:plasma membrane"/>
    <property type="evidence" value="ECO:0007669"/>
    <property type="project" value="UniProtKB-SubCell"/>
</dbReference>
<evidence type="ECO:0000256" key="8">
    <source>
        <dbReference type="PIRNR" id="PIRNR005353"/>
    </source>
</evidence>
<feature type="transmembrane region" description="Helical" evidence="9">
    <location>
        <begin position="390"/>
        <end position="413"/>
    </location>
</feature>
<dbReference type="RefSeq" id="WP_055425631.1">
    <property type="nucleotide sequence ID" value="NZ_FCOR01000007.1"/>
</dbReference>
<dbReference type="AlphaFoldDB" id="A0A0X3APZ5"/>
<feature type="transmembrane region" description="Helical" evidence="9">
    <location>
        <begin position="52"/>
        <end position="71"/>
    </location>
</feature>
<dbReference type="PANTHER" id="PTHR43337">
    <property type="entry name" value="XANTHINE/URACIL PERMEASE C887.17-RELATED"/>
    <property type="match status" value="1"/>
</dbReference>
<evidence type="ECO:0000256" key="2">
    <source>
        <dbReference type="ARBA" id="ARBA00005697"/>
    </source>
</evidence>
<dbReference type="GO" id="GO:0005345">
    <property type="term" value="F:purine nucleobase transmembrane transporter activity"/>
    <property type="evidence" value="ECO:0007669"/>
    <property type="project" value="TreeGrafter"/>
</dbReference>
<dbReference type="PIRSF" id="PIRSF005353">
    <property type="entry name" value="PbuG"/>
    <property type="match status" value="1"/>
</dbReference>
<evidence type="ECO:0000256" key="5">
    <source>
        <dbReference type="ARBA" id="ARBA00022692"/>
    </source>
</evidence>
<dbReference type="Pfam" id="PF00860">
    <property type="entry name" value="Xan_ur_permease"/>
    <property type="match status" value="1"/>
</dbReference>
<evidence type="ECO:0000256" key="3">
    <source>
        <dbReference type="ARBA" id="ARBA00022448"/>
    </source>
</evidence>
<feature type="transmembrane region" description="Helical" evidence="9">
    <location>
        <begin position="21"/>
        <end position="40"/>
    </location>
</feature>
<dbReference type="Proteomes" id="UP000182761">
    <property type="component" value="Unassembled WGS sequence"/>
</dbReference>
<feature type="transmembrane region" description="Helical" evidence="9">
    <location>
        <begin position="106"/>
        <end position="126"/>
    </location>
</feature>
<protein>
    <submittedName>
        <fullName evidence="10">Putative MFS transporter, AGZA family, xanthine/uracil permease</fullName>
    </submittedName>
</protein>
<evidence type="ECO:0000313" key="11">
    <source>
        <dbReference type="Proteomes" id="UP000182761"/>
    </source>
</evidence>
<gene>
    <name evidence="10" type="ORF">Ga0061079_10738</name>
</gene>
<dbReference type="InterPro" id="IPR045018">
    <property type="entry name" value="Azg-like"/>
</dbReference>